<keyword evidence="4 8" id="KW-0812">Transmembrane</keyword>
<evidence type="ECO:0000256" key="7">
    <source>
        <dbReference type="ARBA" id="ARBA00023237"/>
    </source>
</evidence>
<dbReference type="Proteomes" id="UP000218418">
    <property type="component" value="Chromosome"/>
</dbReference>
<keyword evidence="2 8" id="KW-0813">Transport</keyword>
<evidence type="ECO:0000313" key="15">
    <source>
        <dbReference type="Proteomes" id="UP000218418"/>
    </source>
</evidence>
<dbReference type="AlphaFoldDB" id="A0A1Z4LY23"/>
<dbReference type="CDD" id="cd01347">
    <property type="entry name" value="ligand_gated_channel"/>
    <property type="match status" value="1"/>
</dbReference>
<dbReference type="InterPro" id="IPR039426">
    <property type="entry name" value="TonB-dep_rcpt-like"/>
</dbReference>
<evidence type="ECO:0000256" key="9">
    <source>
        <dbReference type="RuleBase" id="RU003357"/>
    </source>
</evidence>
<evidence type="ECO:0000259" key="12">
    <source>
        <dbReference type="Pfam" id="PF07715"/>
    </source>
</evidence>
<keyword evidence="7 8" id="KW-0998">Cell outer membrane</keyword>
<keyword evidence="3 8" id="KW-1134">Transmembrane beta strand</keyword>
<feature type="region of interest" description="Disordered" evidence="10">
    <location>
        <begin position="204"/>
        <end position="236"/>
    </location>
</feature>
<evidence type="ECO:0000256" key="6">
    <source>
        <dbReference type="ARBA" id="ARBA00023136"/>
    </source>
</evidence>
<dbReference type="EMBL" id="AP018227">
    <property type="protein sequence ID" value="BAY86134.1"/>
    <property type="molecule type" value="Genomic_DNA"/>
</dbReference>
<feature type="domain" description="TonB-dependent receptor plug" evidence="12">
    <location>
        <begin position="252"/>
        <end position="358"/>
    </location>
</feature>
<evidence type="ECO:0000259" key="11">
    <source>
        <dbReference type="Pfam" id="PF00593"/>
    </source>
</evidence>
<organism evidence="14 15">
    <name type="scientific">Calothrix parasitica NIES-267</name>
    <dbReference type="NCBI Taxonomy" id="1973488"/>
    <lineage>
        <taxon>Bacteria</taxon>
        <taxon>Bacillati</taxon>
        <taxon>Cyanobacteriota</taxon>
        <taxon>Cyanophyceae</taxon>
        <taxon>Nostocales</taxon>
        <taxon>Calotrichaceae</taxon>
        <taxon>Calothrix</taxon>
    </lineage>
</organism>
<dbReference type="PANTHER" id="PTHR30069:SF42">
    <property type="entry name" value="FERRIC AEROBACTIN RECEPTOR"/>
    <property type="match status" value="1"/>
</dbReference>
<dbReference type="InterPro" id="IPR012910">
    <property type="entry name" value="Plug_dom"/>
</dbReference>
<evidence type="ECO:0000256" key="10">
    <source>
        <dbReference type="SAM" id="MobiDB-lite"/>
    </source>
</evidence>
<dbReference type="SUPFAM" id="SSF56935">
    <property type="entry name" value="Porins"/>
    <property type="match status" value="1"/>
</dbReference>
<gene>
    <name evidence="14" type="ORF">NIES267_56400</name>
</gene>
<dbReference type="GO" id="GO:0044718">
    <property type="term" value="P:siderophore transmembrane transport"/>
    <property type="evidence" value="ECO:0007669"/>
    <property type="project" value="TreeGrafter"/>
</dbReference>
<evidence type="ECO:0000259" key="13">
    <source>
        <dbReference type="Pfam" id="PF11741"/>
    </source>
</evidence>
<evidence type="ECO:0000256" key="4">
    <source>
        <dbReference type="ARBA" id="ARBA00022692"/>
    </source>
</evidence>
<dbReference type="OrthoDB" id="503423at2"/>
<dbReference type="InterPro" id="IPR036942">
    <property type="entry name" value="Beta-barrel_TonB_sf"/>
</dbReference>
<dbReference type="InterPro" id="IPR037066">
    <property type="entry name" value="Plug_dom_sf"/>
</dbReference>
<evidence type="ECO:0000313" key="14">
    <source>
        <dbReference type="EMBL" id="BAY86134.1"/>
    </source>
</evidence>
<proteinExistence type="inferred from homology"/>
<dbReference type="Pfam" id="PF00593">
    <property type="entry name" value="TonB_dep_Rec_b-barrel"/>
    <property type="match status" value="1"/>
</dbReference>
<keyword evidence="6 8" id="KW-0472">Membrane</keyword>
<dbReference type="GO" id="GO:0009279">
    <property type="term" value="C:cell outer membrane"/>
    <property type="evidence" value="ECO:0007669"/>
    <property type="project" value="UniProtKB-SubCell"/>
</dbReference>
<comment type="similarity">
    <text evidence="8 9">Belongs to the TonB-dependent receptor family.</text>
</comment>
<evidence type="ECO:0000256" key="2">
    <source>
        <dbReference type="ARBA" id="ARBA00022448"/>
    </source>
</evidence>
<feature type="compositionally biased region" description="Polar residues" evidence="10">
    <location>
        <begin position="222"/>
        <end position="233"/>
    </location>
</feature>
<name>A0A1Z4LY23_9CYAN</name>
<evidence type="ECO:0000256" key="1">
    <source>
        <dbReference type="ARBA" id="ARBA00004571"/>
    </source>
</evidence>
<dbReference type="Pfam" id="PF11741">
    <property type="entry name" value="AMIN"/>
    <property type="match status" value="1"/>
</dbReference>
<keyword evidence="14" id="KW-0675">Receptor</keyword>
<reference evidence="14 15" key="1">
    <citation type="submission" date="2017-06" db="EMBL/GenBank/DDBJ databases">
        <title>Genome sequencing of cyanobaciteial culture collection at National Institute for Environmental Studies (NIES).</title>
        <authorList>
            <person name="Hirose Y."/>
            <person name="Shimura Y."/>
            <person name="Fujisawa T."/>
            <person name="Nakamura Y."/>
            <person name="Kawachi M."/>
        </authorList>
    </citation>
    <scope>NUCLEOTIDE SEQUENCE [LARGE SCALE GENOMIC DNA]</scope>
    <source>
        <strain evidence="14 15">NIES-267</strain>
    </source>
</reference>
<sequence>MKLDKLFQSLLLTSAVVFLVSTPAKSEEYQKGRINQSKIVSRRPRNFQVNIANSERKIKLDEAGKNILQIDNIEFPLTKAQILVQGSTPAQESIVPITGVKTNSTDKGLEIILQTPQARQLQVVNRSSGNDFIADIPNTQLQQSSGDEFKFTQGKPTEGITEITVINLNQNTVRIAVKGESGLPKVELFDSGEGLIFGLATAASTAQKPVPKPEEDKPAPSETPSTKLEQPTTTDDEVIELVVTATRTEEDIQRVPRSVTVITREQIEEQTTVNRDLTSILANTVPGLGPSSESQQSFTQTLRGRPPLVLVDGVPITSNIDNDTSVANLRRIDTDAIERIEVIRGPSATYGDGASGGVINIITRRGKQDRVVSEAEIGVRSVGNFKSGSFGNFINYGISGKQGDVDFVASFTRDSFGTPFDAEGDRIPLFADSESDSTSINVFGKLGFELGSQQRLQITANHFNDSQSQEGQLDETPTEDLQKARFLDIPIDFIDSADPFNRGTVISLDYSHNDILNSSLKAQAYYRQTKTASSLFDNRVFNPDQPLDIGRSVVTAERFGGRLQLNTFLSDNVSLLWGADYSNEESEGNWDVFDADEFDNSGGTRARKIGESIRIAPYDIESLGLFSQLKWDASERLSLSGGVRYENFNVSVIDNWVDGRNGSSAQGGEKTLDDVVFNAGVVYKATPQVSVFANFAQGFSLPNISRILQRPEDGFNFVEDVELSAPQKVDSYELGVRGRWNKFQASLAGFYSYSSLGTSVQFEDFNAGRFTILRSPQRNYGIELAVDWQPSDKWKLGSTLTWSEGERKESEESGFVAITSYEISPLKLTAYLENQTLPGWSNRLQALYVGSRNRAFDAEVDPIGIDSYLLVDLISSLKLGDGTLSLGVRNLLNNQYFNINNQLSFGFDPAFATASRGRTFTLNYRWSW</sequence>
<evidence type="ECO:0000256" key="5">
    <source>
        <dbReference type="ARBA" id="ARBA00023077"/>
    </source>
</evidence>
<keyword evidence="15" id="KW-1185">Reference proteome</keyword>
<dbReference type="GO" id="GO:0015344">
    <property type="term" value="F:siderophore uptake transmembrane transporter activity"/>
    <property type="evidence" value="ECO:0007669"/>
    <property type="project" value="TreeGrafter"/>
</dbReference>
<dbReference type="Gene3D" id="2.170.130.10">
    <property type="entry name" value="TonB-dependent receptor, plug domain"/>
    <property type="match status" value="1"/>
</dbReference>
<dbReference type="InterPro" id="IPR021731">
    <property type="entry name" value="AMIN_dom"/>
</dbReference>
<dbReference type="InterPro" id="IPR000531">
    <property type="entry name" value="Beta-barrel_TonB"/>
</dbReference>
<dbReference type="Pfam" id="PF07715">
    <property type="entry name" value="Plug"/>
    <property type="match status" value="1"/>
</dbReference>
<evidence type="ECO:0000256" key="8">
    <source>
        <dbReference type="PROSITE-ProRule" id="PRU01360"/>
    </source>
</evidence>
<feature type="domain" description="AMIN" evidence="13">
    <location>
        <begin position="100"/>
        <end position="198"/>
    </location>
</feature>
<dbReference type="Gene3D" id="2.40.170.20">
    <property type="entry name" value="TonB-dependent receptor, beta-barrel domain"/>
    <property type="match status" value="1"/>
</dbReference>
<evidence type="ECO:0000256" key="3">
    <source>
        <dbReference type="ARBA" id="ARBA00022452"/>
    </source>
</evidence>
<keyword evidence="5 9" id="KW-0798">TonB box</keyword>
<feature type="domain" description="TonB-dependent receptor-like beta-barrel" evidence="11">
    <location>
        <begin position="493"/>
        <end position="891"/>
    </location>
</feature>
<dbReference type="PROSITE" id="PS52016">
    <property type="entry name" value="TONB_DEPENDENT_REC_3"/>
    <property type="match status" value="1"/>
</dbReference>
<accession>A0A1Z4LY23</accession>
<comment type="subcellular location">
    <subcellularLocation>
        <location evidence="1 8">Cell outer membrane</location>
        <topology evidence="1 8">Multi-pass membrane protein</topology>
    </subcellularLocation>
</comment>
<protein>
    <submittedName>
        <fullName evidence="14">Ferric aerobactin receptor</fullName>
    </submittedName>
</protein>
<dbReference type="PANTHER" id="PTHR30069">
    <property type="entry name" value="TONB-DEPENDENT OUTER MEMBRANE RECEPTOR"/>
    <property type="match status" value="1"/>
</dbReference>